<dbReference type="EMBL" id="AMZO01000026">
    <property type="protein sequence ID" value="ELR64464.1"/>
    <property type="molecule type" value="Genomic_DNA"/>
</dbReference>
<reference evidence="1 2" key="1">
    <citation type="submission" date="2012-12" db="EMBL/GenBank/DDBJ databases">
        <title>Genome Assembly of Photobacterium sp. AK15.</title>
        <authorList>
            <person name="Khatri I."/>
            <person name="Vaidya B."/>
            <person name="Srinivas T.N.R."/>
            <person name="Subramanian S."/>
            <person name="Pinnaka A."/>
        </authorList>
    </citation>
    <scope>NUCLEOTIDE SEQUENCE [LARGE SCALE GENOMIC DNA]</scope>
    <source>
        <strain evidence="1 2">AK15</strain>
    </source>
</reference>
<protein>
    <submittedName>
        <fullName evidence="1">Uncharacterized protein</fullName>
    </submittedName>
</protein>
<name>L8JA79_9GAMM</name>
<gene>
    <name evidence="1" type="ORF">C942_02488</name>
</gene>
<dbReference type="Proteomes" id="UP000011134">
    <property type="component" value="Unassembled WGS sequence"/>
</dbReference>
<organism evidence="1 2">
    <name type="scientific">Photobacterium marinum</name>
    <dbReference type="NCBI Taxonomy" id="1056511"/>
    <lineage>
        <taxon>Bacteria</taxon>
        <taxon>Pseudomonadati</taxon>
        <taxon>Pseudomonadota</taxon>
        <taxon>Gammaproteobacteria</taxon>
        <taxon>Vibrionales</taxon>
        <taxon>Vibrionaceae</taxon>
        <taxon>Photobacterium</taxon>
    </lineage>
</organism>
<dbReference type="AlphaFoldDB" id="L8JA79"/>
<keyword evidence="2" id="KW-1185">Reference proteome</keyword>
<sequence>MIALLWQTQGILTTYQARYRYRNICSNASQFTLPLKPGQIFVLKLHEPTSKISSH</sequence>
<evidence type="ECO:0000313" key="2">
    <source>
        <dbReference type="Proteomes" id="UP000011134"/>
    </source>
</evidence>
<evidence type="ECO:0000313" key="1">
    <source>
        <dbReference type="EMBL" id="ELR64464.1"/>
    </source>
</evidence>
<proteinExistence type="predicted"/>
<comment type="caution">
    <text evidence="1">The sequence shown here is derived from an EMBL/GenBank/DDBJ whole genome shotgun (WGS) entry which is preliminary data.</text>
</comment>
<accession>L8JA79</accession>